<feature type="compositionally biased region" description="Low complexity" evidence="1">
    <location>
        <begin position="652"/>
        <end position="662"/>
    </location>
</feature>
<feature type="compositionally biased region" description="Polar residues" evidence="1">
    <location>
        <begin position="369"/>
        <end position="380"/>
    </location>
</feature>
<feature type="compositionally biased region" description="Polar residues" evidence="1">
    <location>
        <begin position="1"/>
        <end position="12"/>
    </location>
</feature>
<keyword evidence="3" id="KW-1185">Reference proteome</keyword>
<feature type="region of interest" description="Disordered" evidence="1">
    <location>
        <begin position="1"/>
        <end position="145"/>
    </location>
</feature>
<feature type="region of interest" description="Disordered" evidence="1">
    <location>
        <begin position="298"/>
        <end position="336"/>
    </location>
</feature>
<feature type="compositionally biased region" description="Polar residues" evidence="1">
    <location>
        <begin position="687"/>
        <end position="701"/>
    </location>
</feature>
<feature type="region of interest" description="Disordered" evidence="1">
    <location>
        <begin position="847"/>
        <end position="878"/>
    </location>
</feature>
<accession>A0A8H4WWF4</accession>
<sequence length="999" mass="110385">MKIESILNQFSELGTEARDIRESSQLLSEQKEKRGPSISLSTPPPDCAQSRTSSVRSDSRTRTPWDAGGYSLPRDVGPKNSSRPPFAPVTLEEQQESARRQNASNYHSRQVSMDTSASISLPGSTGSYALPVRHSERRASQHMRRSSLWTEYNMSPASGSHKISDSRSSFSSCCSSTFSAGHSRFSSVSTINGSNTVGSGIADLEAKLERLPRVTVPLPPVTVGLSVKPHTRQLTNGAGSLYSGSPSDTILEARMMRRKHNHLSEDQTNILTLFLLLSYLKPKDQFLNSLDRVHKRTISAPNPAQGSSHSFPQAPTSLPQYTSRQLHPPTQLSPQINTSYERLGIEKYPWINTGESSPAPSSSSTRSPFQPQETVRMQSDGTLPGNLSFLSILVGIQLIDVGATGQAASYANPNDRVIAACRTFGNIAINVPLKGGDICMAVSDCATDSVPRKVISHLFGRNKVCTRRIPERVWVCMCRKHYQRVRYRRGVRFSSTQIEMVYEQIVRMIFWSRGLENANRTNQEGITIRSWTFSVRRREVKRLADTNSRDPIPHWIMQSLGEGKTHDEILDVVERLCQEINHGGLREVPPVEFLPEVVDAIANSPAPAQVHQTSASSQSGRSLMAGEAVPSPIPFVKESSPLQPVQEEGSASEHSSQPSSSSPTPPAVFNGPRPVHHSRSYTDDMSNRTAPYSFGSRSPLANSGIGPDIDRQPSLGYYESQNPTAPSMSHFSINRQMQAPMTDHRGSCDNPPYYQPSYSGDHHYDPNGFILTDRNLSTHTAAMPMVVRADQMYSTGGYAAQHGRDNHHFLASTVNTQLTHTPLNHPSYGTPPFQTPGAAYSYQVPEERHSQLRMSGVDNSLHHSNADERPYSDAPRSQIHQPYWFSAETGSNTGIGRSMNQCHQHTSASVDQASLHSSRQYPKEQVPEYGVADLVADEGVSTMQPAVVYRPRYQHGYSSTTEFDGTLTQGNYQAYQHNLSTNDDEENFHGDRASDSNHQ</sequence>
<feature type="compositionally biased region" description="Basic and acidic residues" evidence="1">
    <location>
        <begin position="860"/>
        <end position="871"/>
    </location>
</feature>
<proteinExistence type="predicted"/>
<feature type="region of interest" description="Disordered" evidence="1">
    <location>
        <begin position="895"/>
        <end position="922"/>
    </location>
</feature>
<feature type="region of interest" description="Disordered" evidence="1">
    <location>
        <begin position="606"/>
        <end position="625"/>
    </location>
</feature>
<organism evidence="2 3">
    <name type="scientific">Fusarium gaditjirri</name>
    <dbReference type="NCBI Taxonomy" id="282569"/>
    <lineage>
        <taxon>Eukaryota</taxon>
        <taxon>Fungi</taxon>
        <taxon>Dikarya</taxon>
        <taxon>Ascomycota</taxon>
        <taxon>Pezizomycotina</taxon>
        <taxon>Sordariomycetes</taxon>
        <taxon>Hypocreomycetidae</taxon>
        <taxon>Hypocreales</taxon>
        <taxon>Nectriaceae</taxon>
        <taxon>Fusarium</taxon>
        <taxon>Fusarium nisikadoi species complex</taxon>
    </lineage>
</organism>
<comment type="caution">
    <text evidence="2">The sequence shown here is derived from an EMBL/GenBank/DDBJ whole genome shotgun (WGS) entry which is preliminary data.</text>
</comment>
<reference evidence="2" key="2">
    <citation type="submission" date="2020-05" db="EMBL/GenBank/DDBJ databases">
        <authorList>
            <person name="Kim H.-S."/>
            <person name="Proctor R.H."/>
            <person name="Brown D.W."/>
        </authorList>
    </citation>
    <scope>NUCLEOTIDE SEQUENCE</scope>
    <source>
        <strain evidence="2">NRRL 45417</strain>
    </source>
</reference>
<feature type="compositionally biased region" description="Polar residues" evidence="1">
    <location>
        <begin position="895"/>
        <end position="920"/>
    </location>
</feature>
<reference evidence="2" key="1">
    <citation type="journal article" date="2020" name="BMC Genomics">
        <title>Correction to: Identification and distribution of gene clusters required for synthesis of sphingolipid metabolism inhibitors in diverse species of the filamentous fungus Fusarium.</title>
        <authorList>
            <person name="Kim H.S."/>
            <person name="Lohmar J.M."/>
            <person name="Busman M."/>
            <person name="Brown D.W."/>
            <person name="Naumann T.A."/>
            <person name="Divon H.H."/>
            <person name="Lysoe E."/>
            <person name="Uhlig S."/>
            <person name="Proctor R.H."/>
        </authorList>
    </citation>
    <scope>NUCLEOTIDE SEQUENCE</scope>
    <source>
        <strain evidence="2">NRRL 45417</strain>
    </source>
</reference>
<gene>
    <name evidence="2" type="ORF">FGADI_6859</name>
</gene>
<feature type="compositionally biased region" description="Polar residues" evidence="1">
    <location>
        <begin position="719"/>
        <end position="729"/>
    </location>
</feature>
<dbReference type="Proteomes" id="UP000604273">
    <property type="component" value="Unassembled WGS sequence"/>
</dbReference>
<dbReference type="OrthoDB" id="4161595at2759"/>
<evidence type="ECO:0000256" key="1">
    <source>
        <dbReference type="SAM" id="MobiDB-lite"/>
    </source>
</evidence>
<feature type="compositionally biased region" description="Polar residues" evidence="1">
    <location>
        <begin position="610"/>
        <end position="621"/>
    </location>
</feature>
<evidence type="ECO:0000313" key="2">
    <source>
        <dbReference type="EMBL" id="KAF4952321.1"/>
    </source>
</evidence>
<feature type="compositionally biased region" description="Polar residues" evidence="1">
    <location>
        <begin position="100"/>
        <end position="127"/>
    </location>
</feature>
<feature type="compositionally biased region" description="Basic and acidic residues" evidence="1">
    <location>
        <begin position="987"/>
        <end position="999"/>
    </location>
</feature>
<protein>
    <submittedName>
        <fullName evidence="2">Uncharacterized protein</fullName>
    </submittedName>
</protein>
<dbReference type="AlphaFoldDB" id="A0A8H4WWF4"/>
<feature type="region of interest" description="Disordered" evidence="1">
    <location>
        <begin position="980"/>
        <end position="999"/>
    </location>
</feature>
<feature type="compositionally biased region" description="Polar residues" evidence="1">
    <location>
        <begin position="299"/>
        <end position="336"/>
    </location>
</feature>
<dbReference type="EMBL" id="JABFAI010000159">
    <property type="protein sequence ID" value="KAF4952321.1"/>
    <property type="molecule type" value="Genomic_DNA"/>
</dbReference>
<name>A0A8H4WWF4_9HYPO</name>
<feature type="compositionally biased region" description="Low complexity" evidence="1">
    <location>
        <begin position="356"/>
        <end position="368"/>
    </location>
</feature>
<evidence type="ECO:0000313" key="3">
    <source>
        <dbReference type="Proteomes" id="UP000604273"/>
    </source>
</evidence>
<feature type="region of interest" description="Disordered" evidence="1">
    <location>
        <begin position="354"/>
        <end position="380"/>
    </location>
</feature>
<feature type="region of interest" description="Disordered" evidence="1">
    <location>
        <begin position="631"/>
        <end position="729"/>
    </location>
</feature>